<dbReference type="NCBIfam" id="TIGR02185">
    <property type="entry name" value="Trep_Strep"/>
    <property type="match status" value="1"/>
</dbReference>
<dbReference type="Pfam" id="PF09605">
    <property type="entry name" value="Trep_Strep"/>
    <property type="match status" value="1"/>
</dbReference>
<gene>
    <name evidence="2" type="ORF">CBF30_09775</name>
</gene>
<name>A0A430AFM5_9ENTE</name>
<organism evidence="2 3">
    <name type="scientific">Vagococcus entomophilus</name>
    <dbReference type="NCBI Taxonomy" id="1160095"/>
    <lineage>
        <taxon>Bacteria</taxon>
        <taxon>Bacillati</taxon>
        <taxon>Bacillota</taxon>
        <taxon>Bacilli</taxon>
        <taxon>Lactobacillales</taxon>
        <taxon>Enterococcaceae</taxon>
        <taxon>Vagococcus</taxon>
    </lineage>
</organism>
<dbReference type="Proteomes" id="UP000288669">
    <property type="component" value="Unassembled WGS sequence"/>
</dbReference>
<sequence length="198" mass="22064">MSKKLSIQDLIRIGVYTAIYFITMSVGTFVSFILLPGFSSIFTPAIVALFSGVVYLLLAQSVQKFGAITIMSVLIGGFFLISGHFFLAFLANVFFGFLADIIAKMGKYRKRYYLIASYVVYAYGLIGPILPLWFMKNLYIKNLLARGKDAAYVERIFSPINTGSFFLSMIATCICGIIGGVIGYKLYEKHFYKTGISE</sequence>
<dbReference type="EMBL" id="NGJZ01000003">
    <property type="protein sequence ID" value="RSU06528.1"/>
    <property type="molecule type" value="Genomic_DNA"/>
</dbReference>
<dbReference type="RefSeq" id="WP_126825983.1">
    <property type="nucleotide sequence ID" value="NZ_JBHLWU010000001.1"/>
</dbReference>
<dbReference type="OrthoDB" id="9781459at2"/>
<proteinExistence type="predicted"/>
<keyword evidence="1" id="KW-1133">Transmembrane helix</keyword>
<keyword evidence="1" id="KW-0812">Transmembrane</keyword>
<dbReference type="InterPro" id="IPR011733">
    <property type="entry name" value="CHP02185_IM"/>
</dbReference>
<feature type="transmembrane region" description="Helical" evidence="1">
    <location>
        <begin position="41"/>
        <end position="58"/>
    </location>
</feature>
<accession>A0A430AFM5</accession>
<protein>
    <submittedName>
        <fullName evidence="2">ABC transporter permease</fullName>
    </submittedName>
</protein>
<feature type="transmembrane region" description="Helical" evidence="1">
    <location>
        <begin position="165"/>
        <end position="187"/>
    </location>
</feature>
<evidence type="ECO:0000313" key="3">
    <source>
        <dbReference type="Proteomes" id="UP000288669"/>
    </source>
</evidence>
<feature type="transmembrane region" description="Helical" evidence="1">
    <location>
        <begin position="12"/>
        <end position="35"/>
    </location>
</feature>
<dbReference type="AlphaFoldDB" id="A0A430AFM5"/>
<keyword evidence="3" id="KW-1185">Reference proteome</keyword>
<feature type="transmembrane region" description="Helical" evidence="1">
    <location>
        <begin position="112"/>
        <end position="134"/>
    </location>
</feature>
<evidence type="ECO:0000313" key="2">
    <source>
        <dbReference type="EMBL" id="RSU06528.1"/>
    </source>
</evidence>
<reference evidence="2 3" key="1">
    <citation type="submission" date="2017-05" db="EMBL/GenBank/DDBJ databases">
        <title>Vagococcus spp. assemblies.</title>
        <authorList>
            <person name="Gulvik C.A."/>
        </authorList>
    </citation>
    <scope>NUCLEOTIDE SEQUENCE [LARGE SCALE GENOMIC DNA]</scope>
    <source>
        <strain evidence="2 3">DSM 24756</strain>
    </source>
</reference>
<evidence type="ECO:0000256" key="1">
    <source>
        <dbReference type="SAM" id="Phobius"/>
    </source>
</evidence>
<comment type="caution">
    <text evidence="2">The sequence shown here is derived from an EMBL/GenBank/DDBJ whole genome shotgun (WGS) entry which is preliminary data.</text>
</comment>
<keyword evidence="1" id="KW-0472">Membrane</keyword>